<dbReference type="KEGG" id="tee:Tel_08470"/>
<feature type="domain" description="D-isomer specific 2-hydroxyacid dehydrogenase catalytic" evidence="6">
    <location>
        <begin position="19"/>
        <end position="306"/>
    </location>
</feature>
<sequence>MYKILTLNNISVTGLERLPRDNYEIASEIQHPDAILLRSFKMHDMAIPDTLKAVGRAGAGVNNIPVDKMSQRGIPVFNAPGANANAVKELVLAGMLLACRNLCQAWDYTNKLDGDDAELSKLVEAGKKKYAGFELPGRTLGVVGLGAIGIRVANAALSLGMKVIGYDPQITVRSAWQLEANVEQAHSVDDLVSRCDFITFHVPLVEGTRNMLNAARIGMMKQGAVVLNFARDGIVDDDAVCTALAQNKLYAYVTDFPTNALKGQPGVIALPHLGASTKEAEDNCAVMVAEQVRDFLENGNIVNSVNFPEVVMPYSEGARLAVANSNVPNMVGQISTAVAEAGLNIIDLLNKSKGEVAYTLADIEGEIPDSVVERIKSIQGVLSVRVL</sequence>
<evidence type="ECO:0000313" key="9">
    <source>
        <dbReference type="Proteomes" id="UP000055136"/>
    </source>
</evidence>
<dbReference type="CDD" id="cd12174">
    <property type="entry name" value="PGDH_like_3"/>
    <property type="match status" value="1"/>
</dbReference>
<evidence type="ECO:0000256" key="3">
    <source>
        <dbReference type="ARBA" id="ARBA00023027"/>
    </source>
</evidence>
<keyword evidence="9" id="KW-1185">Reference proteome</keyword>
<dbReference type="GO" id="GO:0051287">
    <property type="term" value="F:NAD binding"/>
    <property type="evidence" value="ECO:0007669"/>
    <property type="project" value="InterPro"/>
</dbReference>
<reference evidence="8" key="1">
    <citation type="submission" date="2015-10" db="EMBL/GenBank/DDBJ databases">
        <title>Description of Candidatus Tenderia electrophaga gen. nov, sp. nov., an Uncultivated Electroautotroph from a Biocathode Enrichment.</title>
        <authorList>
            <person name="Eddie B.J."/>
            <person name="Malanoski A.P."/>
            <person name="Wang Z."/>
            <person name="Hall R.J."/>
            <person name="Oh S.D."/>
            <person name="Heiner C."/>
            <person name="Lin B."/>
            <person name="Strycharz-Glaven S.M."/>
        </authorList>
    </citation>
    <scope>NUCLEOTIDE SEQUENCE [LARGE SCALE GENOMIC DNA]</scope>
    <source>
        <strain evidence="8">NRL1</strain>
    </source>
</reference>
<gene>
    <name evidence="8" type="ORF">Tel_08470</name>
</gene>
<name>A0A0S2TDJ7_9GAMM</name>
<proteinExistence type="inferred from homology"/>
<evidence type="ECO:0000256" key="2">
    <source>
        <dbReference type="ARBA" id="ARBA00023002"/>
    </source>
</evidence>
<feature type="domain" description="D-isomer specific 2-hydroxyacid dehydrogenase NAD-binding" evidence="7">
    <location>
        <begin position="95"/>
        <end position="274"/>
    </location>
</feature>
<dbReference type="InterPro" id="IPR006139">
    <property type="entry name" value="D-isomer_2_OHA_DH_cat_dom"/>
</dbReference>
<organism evidence="8 9">
    <name type="scientific">Candidatus Tenderia electrophaga</name>
    <dbReference type="NCBI Taxonomy" id="1748243"/>
    <lineage>
        <taxon>Bacteria</taxon>
        <taxon>Pseudomonadati</taxon>
        <taxon>Pseudomonadota</taxon>
        <taxon>Gammaproteobacteria</taxon>
        <taxon>Candidatus Tenderiales</taxon>
        <taxon>Candidatus Tenderiaceae</taxon>
        <taxon>Candidatus Tenderia</taxon>
    </lineage>
</organism>
<keyword evidence="2 5" id="KW-0560">Oxidoreductase</keyword>
<dbReference type="Proteomes" id="UP000055136">
    <property type="component" value="Chromosome"/>
</dbReference>
<dbReference type="InterPro" id="IPR045865">
    <property type="entry name" value="ACT-like_dom_sf"/>
</dbReference>
<dbReference type="InterPro" id="IPR029753">
    <property type="entry name" value="D-isomer_DH_CS"/>
</dbReference>
<evidence type="ECO:0000256" key="4">
    <source>
        <dbReference type="ARBA" id="ARBA00029440"/>
    </source>
</evidence>
<dbReference type="PROSITE" id="PS00670">
    <property type="entry name" value="D_2_HYDROXYACID_DH_2"/>
    <property type="match status" value="1"/>
</dbReference>
<dbReference type="PANTHER" id="PTHR42938:SF47">
    <property type="entry name" value="HYDROXYPYRUVATE REDUCTASE"/>
    <property type="match status" value="1"/>
</dbReference>
<accession>A0A0S2TDJ7</accession>
<dbReference type="EMBL" id="CP013099">
    <property type="protein sequence ID" value="ALP53188.1"/>
    <property type="molecule type" value="Genomic_DNA"/>
</dbReference>
<dbReference type="GO" id="GO:0016616">
    <property type="term" value="F:oxidoreductase activity, acting on the CH-OH group of donors, NAD or NADP as acceptor"/>
    <property type="evidence" value="ECO:0007669"/>
    <property type="project" value="InterPro"/>
</dbReference>
<dbReference type="STRING" id="1748243.Tel_08470"/>
<comment type="similarity">
    <text evidence="1 5">Belongs to the D-isomer specific 2-hydroxyacid dehydrogenase family.</text>
</comment>
<dbReference type="InterPro" id="IPR006140">
    <property type="entry name" value="D-isomer_DH_NAD-bd"/>
</dbReference>
<evidence type="ECO:0000256" key="5">
    <source>
        <dbReference type="RuleBase" id="RU003719"/>
    </source>
</evidence>
<dbReference type="SUPFAM" id="SSF52283">
    <property type="entry name" value="Formate/glycerate dehydrogenase catalytic domain-like"/>
    <property type="match status" value="1"/>
</dbReference>
<dbReference type="Pfam" id="PF00389">
    <property type="entry name" value="2-Hacid_dh"/>
    <property type="match status" value="1"/>
</dbReference>
<dbReference type="Gene3D" id="3.40.50.720">
    <property type="entry name" value="NAD(P)-binding Rossmann-like Domain"/>
    <property type="match status" value="2"/>
</dbReference>
<dbReference type="SUPFAM" id="SSF55021">
    <property type="entry name" value="ACT-like"/>
    <property type="match status" value="1"/>
</dbReference>
<dbReference type="CDD" id="cd04901">
    <property type="entry name" value="ACT_3PGDH"/>
    <property type="match status" value="1"/>
</dbReference>
<dbReference type="AlphaFoldDB" id="A0A0S2TDJ7"/>
<dbReference type="Pfam" id="PF02826">
    <property type="entry name" value="2-Hacid_dh_C"/>
    <property type="match status" value="1"/>
</dbReference>
<evidence type="ECO:0000256" key="1">
    <source>
        <dbReference type="ARBA" id="ARBA00005854"/>
    </source>
</evidence>
<dbReference type="Gene3D" id="3.30.70.260">
    <property type="match status" value="1"/>
</dbReference>
<dbReference type="InterPro" id="IPR029752">
    <property type="entry name" value="D-isomer_DH_CS1"/>
</dbReference>
<dbReference type="PROSITE" id="PS00065">
    <property type="entry name" value="D_2_HYDROXYACID_DH_1"/>
    <property type="match status" value="1"/>
</dbReference>
<protein>
    <submittedName>
        <fullName evidence="8">3-phosphoglycerate dehydrogenase</fullName>
    </submittedName>
</protein>
<dbReference type="SUPFAM" id="SSF51735">
    <property type="entry name" value="NAD(P)-binding Rossmann-fold domains"/>
    <property type="match status" value="1"/>
</dbReference>
<evidence type="ECO:0000313" key="8">
    <source>
        <dbReference type="EMBL" id="ALP53188.1"/>
    </source>
</evidence>
<dbReference type="PANTHER" id="PTHR42938">
    <property type="entry name" value="FORMATE DEHYDROGENASE 1"/>
    <property type="match status" value="1"/>
</dbReference>
<dbReference type="InterPro" id="IPR036291">
    <property type="entry name" value="NAD(P)-bd_dom_sf"/>
</dbReference>
<evidence type="ECO:0000259" key="7">
    <source>
        <dbReference type="Pfam" id="PF02826"/>
    </source>
</evidence>
<evidence type="ECO:0000259" key="6">
    <source>
        <dbReference type="Pfam" id="PF00389"/>
    </source>
</evidence>
<keyword evidence="3" id="KW-0520">NAD</keyword>
<comment type="pathway">
    <text evidence="4">Amino-acid biosynthesis.</text>
</comment>